<name>A0A482ISN9_9BURK</name>
<dbReference type="Proteomes" id="UP000253772">
    <property type="component" value="Chromosome c2"/>
</dbReference>
<evidence type="ECO:0000313" key="1">
    <source>
        <dbReference type="EMBL" id="QBP11858.1"/>
    </source>
</evidence>
<dbReference type="AlphaFoldDB" id="A0A482ISN9"/>
<organism evidence="1 2">
    <name type="scientific">Cupriavidus metallidurans</name>
    <dbReference type="NCBI Taxonomy" id="119219"/>
    <lineage>
        <taxon>Bacteria</taxon>
        <taxon>Pseudomonadati</taxon>
        <taxon>Pseudomonadota</taxon>
        <taxon>Betaproteobacteria</taxon>
        <taxon>Burkholderiales</taxon>
        <taxon>Burkholderiaceae</taxon>
        <taxon>Cupriavidus</taxon>
    </lineage>
</organism>
<evidence type="ECO:0000313" key="2">
    <source>
        <dbReference type="Proteomes" id="UP000253772"/>
    </source>
</evidence>
<dbReference type="OrthoDB" id="9094672at2"/>
<dbReference type="EMBL" id="CP037901">
    <property type="protein sequence ID" value="QBP11858.1"/>
    <property type="molecule type" value="Genomic_DNA"/>
</dbReference>
<proteinExistence type="predicted"/>
<gene>
    <name evidence="1" type="ORF">DDF84_018805</name>
</gene>
<protein>
    <submittedName>
        <fullName evidence="1">RES domain-containing protein</fullName>
    </submittedName>
</protein>
<accession>A0A482ISN9</accession>
<sequence length="236" mass="26459">MRCDLELSLGATDMPADVAAQMPPRGLVMDAMASSVCTLSRGTLLTRAAWNAATALPDFVTHTHRWGPPVSCRQAAGRFPFHWLYVAEDAYTAIWEGRFCEKVERYPGAFRLNEAASDGLLVTMRLKSDLNFLEIGGTTAARLGIYDRLSEPDYQWCRHFGLEMHHVLEALFNRTGAIGIRYPSRRLRNHAALAVHSRHLGRWRESVTIDAARFGDLPIYGELLDDPCRLTEALSK</sequence>
<reference evidence="1 2" key="1">
    <citation type="submission" date="2019-03" db="EMBL/GenBank/DDBJ databases">
        <title>Comparative insights into the high quality Complete genome sequence of highly metal resistant Cupriavidus metallidurans strain BS1 isolated from a gold-copper mine.</title>
        <authorList>
            <person name="Mazhar H.S."/>
            <person name="Rensing C."/>
        </authorList>
    </citation>
    <scope>NUCLEOTIDE SEQUENCE [LARGE SCALE GENOMIC DNA]</scope>
    <source>
        <strain evidence="1 2">BS1</strain>
    </source>
</reference>